<dbReference type="AlphaFoldDB" id="A0A9W6Z6F3"/>
<accession>A0A9W6Z6F3</accession>
<comment type="caution">
    <text evidence="1">The sequence shown here is derived from an EMBL/GenBank/DDBJ whole genome shotgun (WGS) entry which is preliminary data.</text>
</comment>
<proteinExistence type="predicted"/>
<dbReference type="EMBL" id="BRXZ01003060">
    <property type="protein sequence ID" value="GMH46621.1"/>
    <property type="molecule type" value="Genomic_DNA"/>
</dbReference>
<name>A0A9W6Z6F3_9STRA</name>
<organism evidence="1 2">
    <name type="scientific">Triparma retinervis</name>
    <dbReference type="NCBI Taxonomy" id="2557542"/>
    <lineage>
        <taxon>Eukaryota</taxon>
        <taxon>Sar</taxon>
        <taxon>Stramenopiles</taxon>
        <taxon>Ochrophyta</taxon>
        <taxon>Bolidophyceae</taxon>
        <taxon>Parmales</taxon>
        <taxon>Triparmaceae</taxon>
        <taxon>Triparma</taxon>
    </lineage>
</organism>
<evidence type="ECO:0000313" key="1">
    <source>
        <dbReference type="EMBL" id="GMH46621.1"/>
    </source>
</evidence>
<keyword evidence="2" id="KW-1185">Reference proteome</keyword>
<dbReference type="Proteomes" id="UP001165082">
    <property type="component" value="Unassembled WGS sequence"/>
</dbReference>
<protein>
    <submittedName>
        <fullName evidence="1">Uncharacterized protein</fullName>
    </submittedName>
</protein>
<dbReference type="OrthoDB" id="197675at2759"/>
<evidence type="ECO:0000313" key="2">
    <source>
        <dbReference type="Proteomes" id="UP001165082"/>
    </source>
</evidence>
<gene>
    <name evidence="1" type="ORF">TrRE_jg12778</name>
</gene>
<sequence length="74" mass="7976">MCDVNLSFSGGVTRCRVKVLGRGMTMGALVEMVEEKSGEVGGLIVHLDGVRWEDMTATVEKARLFECKVTAGLT</sequence>
<reference evidence="1" key="1">
    <citation type="submission" date="2022-07" db="EMBL/GenBank/DDBJ databases">
        <title>Genome analysis of Parmales, a sister group of diatoms, reveals the evolutionary specialization of diatoms from phago-mixotrophs to photoautotrophs.</title>
        <authorList>
            <person name="Ban H."/>
            <person name="Sato S."/>
            <person name="Yoshikawa S."/>
            <person name="Kazumasa Y."/>
            <person name="Nakamura Y."/>
            <person name="Ichinomiya M."/>
            <person name="Saitoh K."/>
            <person name="Sato N."/>
            <person name="Blanc-Mathieu R."/>
            <person name="Endo H."/>
            <person name="Kuwata A."/>
            <person name="Ogata H."/>
        </authorList>
    </citation>
    <scope>NUCLEOTIDE SEQUENCE</scope>
</reference>